<comment type="caution">
    <text evidence="1">The sequence shown here is derived from an EMBL/GenBank/DDBJ whole genome shotgun (WGS) entry which is preliminary data.</text>
</comment>
<keyword evidence="2" id="KW-1185">Reference proteome</keyword>
<accession>A0A6A3B7Y9</accession>
<evidence type="ECO:0000313" key="1">
    <source>
        <dbReference type="EMBL" id="KAE8711405.1"/>
    </source>
</evidence>
<name>A0A6A3B7Y9_HIBSY</name>
<proteinExistence type="predicted"/>
<organism evidence="1 2">
    <name type="scientific">Hibiscus syriacus</name>
    <name type="common">Rose of Sharon</name>
    <dbReference type="NCBI Taxonomy" id="106335"/>
    <lineage>
        <taxon>Eukaryota</taxon>
        <taxon>Viridiplantae</taxon>
        <taxon>Streptophyta</taxon>
        <taxon>Embryophyta</taxon>
        <taxon>Tracheophyta</taxon>
        <taxon>Spermatophyta</taxon>
        <taxon>Magnoliopsida</taxon>
        <taxon>eudicotyledons</taxon>
        <taxon>Gunneridae</taxon>
        <taxon>Pentapetalae</taxon>
        <taxon>rosids</taxon>
        <taxon>malvids</taxon>
        <taxon>Malvales</taxon>
        <taxon>Malvaceae</taxon>
        <taxon>Malvoideae</taxon>
        <taxon>Hibiscus</taxon>
    </lineage>
</organism>
<sequence>MDHSFKPLPVLDKKTQQGFLRNKSVHLWEIETEPRGDLLGRRGQALQAEDGLFGQREIRRIRELLEVEDEVSEAEFLKSIPKGNDLIEGEGSKLRSSLA</sequence>
<evidence type="ECO:0000313" key="2">
    <source>
        <dbReference type="Proteomes" id="UP000436088"/>
    </source>
</evidence>
<dbReference type="Proteomes" id="UP000436088">
    <property type="component" value="Unassembled WGS sequence"/>
</dbReference>
<dbReference type="EMBL" id="VEPZ02000915">
    <property type="protein sequence ID" value="KAE8711405.1"/>
    <property type="molecule type" value="Genomic_DNA"/>
</dbReference>
<gene>
    <name evidence="1" type="ORF">F3Y22_tig00110294pilonHSYRG00049</name>
</gene>
<protein>
    <submittedName>
        <fullName evidence="1">Uncharacterized protein</fullName>
    </submittedName>
</protein>
<dbReference type="AlphaFoldDB" id="A0A6A3B7Y9"/>
<reference evidence="1" key="1">
    <citation type="submission" date="2019-09" db="EMBL/GenBank/DDBJ databases">
        <title>Draft genome information of white flower Hibiscus syriacus.</title>
        <authorList>
            <person name="Kim Y.-M."/>
        </authorList>
    </citation>
    <scope>NUCLEOTIDE SEQUENCE [LARGE SCALE GENOMIC DNA]</scope>
    <source>
        <strain evidence="1">YM2019G1</strain>
    </source>
</reference>